<dbReference type="AlphaFoldDB" id="A0A4R8Q5E2"/>
<accession>A0A4R8Q5E2</accession>
<feature type="region of interest" description="Disordered" evidence="1">
    <location>
        <begin position="1"/>
        <end position="89"/>
    </location>
</feature>
<feature type="compositionally biased region" description="Basic and acidic residues" evidence="1">
    <location>
        <begin position="14"/>
        <end position="23"/>
    </location>
</feature>
<keyword evidence="3" id="KW-1185">Reference proteome</keyword>
<sequence length="173" mass="18950">MAATLAVRLLKRQRSNDPLEEQRPLSPTANDRTASSPRQNGSRDTPHRHRHRPSCKCLAGRRNVRLTARSRPRAQTDATTDCCVSDRPGAWLPKRSFSPTLSKPRSVHLRITMQPPTSVPVPMCGVPSVTSRRPTPVTSSPGAQQSQETWTRAGPTVGVTAKGHPPIKVRNSS</sequence>
<feature type="compositionally biased region" description="Polar residues" evidence="1">
    <location>
        <begin position="25"/>
        <end position="43"/>
    </location>
</feature>
<comment type="caution">
    <text evidence="2">The sequence shown here is derived from an EMBL/GenBank/DDBJ whole genome shotgun (WGS) entry which is preliminary data.</text>
</comment>
<dbReference type="Proteomes" id="UP000295083">
    <property type="component" value="Unassembled WGS sequence"/>
</dbReference>
<feature type="compositionally biased region" description="Basic residues" evidence="1">
    <location>
        <begin position="62"/>
        <end position="72"/>
    </location>
</feature>
<evidence type="ECO:0000313" key="2">
    <source>
        <dbReference type="EMBL" id="TDZ33602.1"/>
    </source>
</evidence>
<proteinExistence type="predicted"/>
<protein>
    <submittedName>
        <fullName evidence="2">Uncharacterized protein</fullName>
    </submittedName>
</protein>
<feature type="compositionally biased region" description="Polar residues" evidence="1">
    <location>
        <begin position="128"/>
        <end position="150"/>
    </location>
</feature>
<reference evidence="2 3" key="1">
    <citation type="submission" date="2018-11" db="EMBL/GenBank/DDBJ databases">
        <title>Genome sequence and assembly of Colletotrichum spinosum.</title>
        <authorList>
            <person name="Gan P."/>
            <person name="Shirasu K."/>
        </authorList>
    </citation>
    <scope>NUCLEOTIDE SEQUENCE [LARGE SCALE GENOMIC DNA]</scope>
    <source>
        <strain evidence="2 3">CBS 515.97</strain>
    </source>
</reference>
<organism evidence="2 3">
    <name type="scientific">Colletotrichum spinosum</name>
    <dbReference type="NCBI Taxonomy" id="1347390"/>
    <lineage>
        <taxon>Eukaryota</taxon>
        <taxon>Fungi</taxon>
        <taxon>Dikarya</taxon>
        <taxon>Ascomycota</taxon>
        <taxon>Pezizomycotina</taxon>
        <taxon>Sordariomycetes</taxon>
        <taxon>Hypocreomycetidae</taxon>
        <taxon>Glomerellales</taxon>
        <taxon>Glomerellaceae</taxon>
        <taxon>Colletotrichum</taxon>
        <taxon>Colletotrichum orbiculare species complex</taxon>
    </lineage>
</organism>
<dbReference type="EMBL" id="QAPG01000062">
    <property type="protein sequence ID" value="TDZ33602.1"/>
    <property type="molecule type" value="Genomic_DNA"/>
</dbReference>
<evidence type="ECO:0000256" key="1">
    <source>
        <dbReference type="SAM" id="MobiDB-lite"/>
    </source>
</evidence>
<gene>
    <name evidence="2" type="ORF">C8035_v011513</name>
</gene>
<feature type="region of interest" description="Disordered" evidence="1">
    <location>
        <begin position="118"/>
        <end position="173"/>
    </location>
</feature>
<evidence type="ECO:0000313" key="3">
    <source>
        <dbReference type="Proteomes" id="UP000295083"/>
    </source>
</evidence>
<name>A0A4R8Q5E2_9PEZI</name>